<protein>
    <submittedName>
        <fullName evidence="2">AAA family ATPase</fullName>
    </submittedName>
</protein>
<gene>
    <name evidence="2" type="ORF">I5E68_06350</name>
</gene>
<evidence type="ECO:0000313" key="3">
    <source>
        <dbReference type="Proteomes" id="UP000617634"/>
    </source>
</evidence>
<dbReference type="InterPro" id="IPR025669">
    <property type="entry name" value="AAA_dom"/>
</dbReference>
<proteinExistence type="predicted"/>
<feature type="domain" description="AAA" evidence="1">
    <location>
        <begin position="157"/>
        <end position="310"/>
    </location>
</feature>
<dbReference type="EMBL" id="JADZGI010000001">
    <property type="protein sequence ID" value="MBH0112573.1"/>
    <property type="molecule type" value="Genomic_DNA"/>
</dbReference>
<dbReference type="GO" id="GO:0016887">
    <property type="term" value="F:ATP hydrolysis activity"/>
    <property type="evidence" value="ECO:0007669"/>
    <property type="project" value="TreeGrafter"/>
</dbReference>
<reference evidence="2" key="1">
    <citation type="submission" date="2020-11" db="EMBL/GenBank/DDBJ databases">
        <title>Novosphingobium aureum sp. nov., a marine bacterium isolated from sediment of a salt flat.</title>
        <authorList>
            <person name="Yoo Y."/>
            <person name="Kim J.-J."/>
        </authorList>
    </citation>
    <scope>NUCLEOTIDE SEQUENCE</scope>
    <source>
        <strain evidence="2">YJ-S2-02</strain>
    </source>
</reference>
<dbReference type="SUPFAM" id="SSF52540">
    <property type="entry name" value="P-loop containing nucleoside triphosphate hydrolases"/>
    <property type="match status" value="1"/>
</dbReference>
<dbReference type="Proteomes" id="UP000617634">
    <property type="component" value="Unassembled WGS sequence"/>
</dbReference>
<keyword evidence="3" id="KW-1185">Reference proteome</keyword>
<dbReference type="InterPro" id="IPR027417">
    <property type="entry name" value="P-loop_NTPase"/>
</dbReference>
<evidence type="ECO:0000313" key="2">
    <source>
        <dbReference type="EMBL" id="MBH0112573.1"/>
    </source>
</evidence>
<dbReference type="Gene3D" id="3.40.50.300">
    <property type="entry name" value="P-loop containing nucleotide triphosphate hydrolases"/>
    <property type="match status" value="1"/>
</dbReference>
<dbReference type="InterPro" id="IPR011006">
    <property type="entry name" value="CheY-like_superfamily"/>
</dbReference>
<dbReference type="GO" id="GO:0009898">
    <property type="term" value="C:cytoplasmic side of plasma membrane"/>
    <property type="evidence" value="ECO:0007669"/>
    <property type="project" value="TreeGrafter"/>
</dbReference>
<dbReference type="GO" id="GO:0051782">
    <property type="term" value="P:negative regulation of cell division"/>
    <property type="evidence" value="ECO:0007669"/>
    <property type="project" value="TreeGrafter"/>
</dbReference>
<dbReference type="PANTHER" id="PTHR43384:SF13">
    <property type="entry name" value="SLR0110 PROTEIN"/>
    <property type="match status" value="1"/>
</dbReference>
<name>A0A931HBQ0_9SPHN</name>
<dbReference type="InterPro" id="IPR050625">
    <property type="entry name" value="ParA/MinD_ATPase"/>
</dbReference>
<dbReference type="PANTHER" id="PTHR43384">
    <property type="entry name" value="SEPTUM SITE-DETERMINING PROTEIN MIND HOMOLOG, CHLOROPLASTIC-RELATED"/>
    <property type="match status" value="1"/>
</dbReference>
<dbReference type="AlphaFoldDB" id="A0A931HBQ0"/>
<dbReference type="Gene3D" id="3.40.50.2300">
    <property type="match status" value="1"/>
</dbReference>
<sequence>MGKNENLAHAGRDGTMSATGAILVLAAASWIDVLEASGAGDALLGLSLEPLAPVAPLPEALVARAGILVLEVDPADPRSMDRLSTVREGHPDLPVVAAIGNADLALVRALLRQGVADVVSLPFEVEELTRISLDISARHAGERKLERKAETALAPLVAVTRSIGGSGATSIATQLASDLADHAMQAGEGKGAVIVDLDLQFGNVGAFLGISPRGEIDDLLDAGSRLDEQLLASVASDAGNGLAVIAAPEAIMPLEAVDTDQLLRVIRMLRRRYAYVVLDLPANWTSWTLSAALAADSIVMVVELSVASLRQAKRRLDLFDSVGIDPEAVQVVVNRVEKRLFRTIGVDDVAKTLDHAVLGSVALEAPLVSTAQNQGKLASDLQRKSRFAADVRALGAALRETRLKRGD</sequence>
<accession>A0A931HBQ0</accession>
<dbReference type="Pfam" id="PF13614">
    <property type="entry name" value="AAA_31"/>
    <property type="match status" value="1"/>
</dbReference>
<dbReference type="GO" id="GO:0005829">
    <property type="term" value="C:cytosol"/>
    <property type="evidence" value="ECO:0007669"/>
    <property type="project" value="TreeGrafter"/>
</dbReference>
<dbReference type="GO" id="GO:0005524">
    <property type="term" value="F:ATP binding"/>
    <property type="evidence" value="ECO:0007669"/>
    <property type="project" value="TreeGrafter"/>
</dbReference>
<organism evidence="2 3">
    <name type="scientific">Novosphingobium aureum</name>
    <dbReference type="NCBI Taxonomy" id="2792964"/>
    <lineage>
        <taxon>Bacteria</taxon>
        <taxon>Pseudomonadati</taxon>
        <taxon>Pseudomonadota</taxon>
        <taxon>Alphaproteobacteria</taxon>
        <taxon>Sphingomonadales</taxon>
        <taxon>Sphingomonadaceae</taxon>
        <taxon>Novosphingobium</taxon>
    </lineage>
</organism>
<dbReference type="SUPFAM" id="SSF52172">
    <property type="entry name" value="CheY-like"/>
    <property type="match status" value="1"/>
</dbReference>
<evidence type="ECO:0000259" key="1">
    <source>
        <dbReference type="Pfam" id="PF13614"/>
    </source>
</evidence>
<comment type="caution">
    <text evidence="2">The sequence shown here is derived from an EMBL/GenBank/DDBJ whole genome shotgun (WGS) entry which is preliminary data.</text>
</comment>